<dbReference type="AlphaFoldDB" id="A0AAN7VV59"/>
<organism evidence="2 3">
    <name type="scientific">Elasticomyces elasticus</name>
    <dbReference type="NCBI Taxonomy" id="574655"/>
    <lineage>
        <taxon>Eukaryota</taxon>
        <taxon>Fungi</taxon>
        <taxon>Dikarya</taxon>
        <taxon>Ascomycota</taxon>
        <taxon>Pezizomycotina</taxon>
        <taxon>Dothideomycetes</taxon>
        <taxon>Dothideomycetidae</taxon>
        <taxon>Mycosphaerellales</taxon>
        <taxon>Teratosphaeriaceae</taxon>
        <taxon>Elasticomyces</taxon>
    </lineage>
</organism>
<protein>
    <submittedName>
        <fullName evidence="2">Uncharacterized protein</fullName>
    </submittedName>
</protein>
<gene>
    <name evidence="2" type="ORF">LTR97_010305</name>
</gene>
<feature type="compositionally biased region" description="Polar residues" evidence="1">
    <location>
        <begin position="14"/>
        <end position="33"/>
    </location>
</feature>
<sequence length="211" mass="23562">MDGGFGKDVHASRDNASFTTSSHDGSPHNSQKQYLDENVNRSETAGSATNDKEAFGGPSKTYDFVAESVKTKQPYEIQQDGRPVLWIRNKRSLWKAPQIHIHSDSDHGEIVAACRLSLTTRNLPFMLGNPDGVDKDSWPVAKVEGYTSKAYNFEASGQGFRWERTHREDLGSSRMSNKDYELVKNGGETLAVFLFTHKSLLDQPNLIGRLN</sequence>
<name>A0AAN7VV59_9PEZI</name>
<dbReference type="EMBL" id="JAVRQU010000017">
    <property type="protein sequence ID" value="KAK5693735.1"/>
    <property type="molecule type" value="Genomic_DNA"/>
</dbReference>
<proteinExistence type="predicted"/>
<feature type="compositionally biased region" description="Basic and acidic residues" evidence="1">
    <location>
        <begin position="1"/>
        <end position="13"/>
    </location>
</feature>
<evidence type="ECO:0000256" key="1">
    <source>
        <dbReference type="SAM" id="MobiDB-lite"/>
    </source>
</evidence>
<evidence type="ECO:0000313" key="2">
    <source>
        <dbReference type="EMBL" id="KAK5693735.1"/>
    </source>
</evidence>
<reference evidence="2" key="1">
    <citation type="submission" date="2023-08" db="EMBL/GenBank/DDBJ databases">
        <title>Black Yeasts Isolated from many extreme environments.</title>
        <authorList>
            <person name="Coleine C."/>
            <person name="Stajich J.E."/>
            <person name="Selbmann L."/>
        </authorList>
    </citation>
    <scope>NUCLEOTIDE SEQUENCE</scope>
    <source>
        <strain evidence="2">CCFEE 5810</strain>
    </source>
</reference>
<dbReference type="Proteomes" id="UP001310594">
    <property type="component" value="Unassembled WGS sequence"/>
</dbReference>
<feature type="region of interest" description="Disordered" evidence="1">
    <location>
        <begin position="1"/>
        <end position="57"/>
    </location>
</feature>
<comment type="caution">
    <text evidence="2">The sequence shown here is derived from an EMBL/GenBank/DDBJ whole genome shotgun (WGS) entry which is preliminary data.</text>
</comment>
<evidence type="ECO:0000313" key="3">
    <source>
        <dbReference type="Proteomes" id="UP001310594"/>
    </source>
</evidence>
<accession>A0AAN7VV59</accession>